<sequence length="188" mass="20140">MTSPVLSQKTCIGRRDALILMFICLFLASTGSAADNGTQMDTYTTGEMIQISGTTNLAAGNELTITIVSLSFQPTAKERPSGFSGTSGVATVVEEGGRNIWSFTFDSSGFMPDEYLVTIESVETGQQMQMQFLLLEEAQIIPDTSTKIPSSIPLSSRDEEVQKTPGAPGFGWILVITGLALALICARR</sequence>
<keyword evidence="3" id="KW-1185">Reference proteome</keyword>
<accession>A0ABD4TGK6</accession>
<keyword evidence="1" id="KW-0812">Transmembrane</keyword>
<organism evidence="2 3">
    <name type="scientific">Methanocalculus taiwanensis</name>
    <dbReference type="NCBI Taxonomy" id="106207"/>
    <lineage>
        <taxon>Archaea</taxon>
        <taxon>Methanobacteriati</taxon>
        <taxon>Methanobacteriota</taxon>
        <taxon>Stenosarchaea group</taxon>
        <taxon>Methanomicrobia</taxon>
        <taxon>Methanomicrobiales</taxon>
        <taxon>Methanocalculaceae</taxon>
        <taxon>Methanocalculus</taxon>
    </lineage>
</organism>
<gene>
    <name evidence="2" type="ORF">FTO68_03760</name>
</gene>
<comment type="caution">
    <text evidence="2">The sequence shown here is derived from an EMBL/GenBank/DDBJ whole genome shotgun (WGS) entry which is preliminary data.</text>
</comment>
<evidence type="ECO:0000313" key="2">
    <source>
        <dbReference type="EMBL" id="MCQ1538108.1"/>
    </source>
</evidence>
<proteinExistence type="predicted"/>
<protein>
    <submittedName>
        <fullName evidence="2">Uncharacterized protein</fullName>
    </submittedName>
</protein>
<evidence type="ECO:0000313" key="3">
    <source>
        <dbReference type="Proteomes" id="UP001524383"/>
    </source>
</evidence>
<feature type="transmembrane region" description="Helical" evidence="1">
    <location>
        <begin position="169"/>
        <end position="186"/>
    </location>
</feature>
<keyword evidence="1" id="KW-0472">Membrane</keyword>
<keyword evidence="1" id="KW-1133">Transmembrane helix</keyword>
<dbReference type="AlphaFoldDB" id="A0ABD4TGK6"/>
<evidence type="ECO:0000256" key="1">
    <source>
        <dbReference type="SAM" id="Phobius"/>
    </source>
</evidence>
<dbReference type="Proteomes" id="UP001524383">
    <property type="component" value="Unassembled WGS sequence"/>
</dbReference>
<dbReference type="EMBL" id="VOTZ01000005">
    <property type="protein sequence ID" value="MCQ1538108.1"/>
    <property type="molecule type" value="Genomic_DNA"/>
</dbReference>
<dbReference type="RefSeq" id="WP_255332041.1">
    <property type="nucleotide sequence ID" value="NZ_VOTZ01000005.1"/>
</dbReference>
<name>A0ABD4TGK6_9EURY</name>
<reference evidence="2 3" key="1">
    <citation type="submission" date="2019-08" db="EMBL/GenBank/DDBJ databases">
        <authorList>
            <person name="Chen S.-C."/>
            <person name="Lai M.-C."/>
            <person name="You Y.-T."/>
        </authorList>
    </citation>
    <scope>NUCLEOTIDE SEQUENCE [LARGE SCALE GENOMIC DNA]</scope>
    <source>
        <strain evidence="2 3">P2F9704a</strain>
    </source>
</reference>